<feature type="region of interest" description="Disordered" evidence="1">
    <location>
        <begin position="400"/>
        <end position="432"/>
    </location>
</feature>
<feature type="compositionally biased region" description="Low complexity" evidence="1">
    <location>
        <begin position="60"/>
        <end position="75"/>
    </location>
</feature>
<dbReference type="STRING" id="1121937.GCA_000423125_00710"/>
<gene>
    <name evidence="3" type="ORF">DCP75_09700</name>
</gene>
<dbReference type="PANTHER" id="PTHR37533:SF2">
    <property type="entry name" value="FLAGELLAR HOOK-LENGTH CONTROL PROTEIN"/>
    <property type="match status" value="1"/>
</dbReference>
<reference evidence="3 4" key="1">
    <citation type="journal article" date="2018" name="Nat. Biotechnol.">
        <title>A standardized bacterial taxonomy based on genome phylogeny substantially revises the tree of life.</title>
        <authorList>
            <person name="Parks D.H."/>
            <person name="Chuvochina M."/>
            <person name="Waite D.W."/>
            <person name="Rinke C."/>
            <person name="Skarshewski A."/>
            <person name="Chaumeil P.A."/>
            <person name="Hugenholtz P."/>
        </authorList>
    </citation>
    <scope>NUCLEOTIDE SEQUENCE [LARGE SCALE GENOMIC DNA]</scope>
    <source>
        <strain evidence="3">UBA9158</strain>
    </source>
</reference>
<dbReference type="PANTHER" id="PTHR37533">
    <property type="entry name" value="FLAGELLAR HOOK-LENGTH CONTROL PROTEIN"/>
    <property type="match status" value="1"/>
</dbReference>
<evidence type="ECO:0000313" key="4">
    <source>
        <dbReference type="Proteomes" id="UP000259273"/>
    </source>
</evidence>
<feature type="compositionally biased region" description="Polar residues" evidence="1">
    <location>
        <begin position="282"/>
        <end position="302"/>
    </location>
</feature>
<accession>A0A3C1KML9</accession>
<proteinExistence type="predicted"/>
<feature type="region of interest" description="Disordered" evidence="1">
    <location>
        <begin position="274"/>
        <end position="307"/>
    </location>
</feature>
<sequence>MITVLQTLPVASSDANVAPGNTAQDGAENGFSQLFAAARAGASDRPAGGGNTSRDGKGGNASSSGGSGLPPASGNTPGVAGGEAGSGVWQPFTLALEGLAGPAPDAAAAAADGALPSPLTALTDATAAESAVGASLVTPLTLAETTAGAVANSLAPPDTGVLTTGTAATGSARLTGETAAGALPVTSGEFAEGPAKAGQAALQAGAPSAGQAAAQAATARAEALTAAEPTAASTEEAGMLAAAERLRGEEATALQAARQRAPEGGLESLRAALAAGGGESAPPTTALSATQGANATADTSAPTAPRTPAHLAMTHAPQDAEFAGELANRLQVFARNGGHEATLQLHPADLGRLQVSITTEGDQARVVFVADSAAARDAIEQSMPRLREMLAQSGLQLSHSDVSGQFQGGADSQRDAPGLPRTAGADGLADGAVPGTAEPGAALASAGVRLVDYYI</sequence>
<dbReference type="Pfam" id="PF02120">
    <property type="entry name" value="Flg_hook"/>
    <property type="match status" value="1"/>
</dbReference>
<dbReference type="InterPro" id="IPR038610">
    <property type="entry name" value="FliK-like_C_sf"/>
</dbReference>
<feature type="region of interest" description="Disordered" evidence="1">
    <location>
        <begin position="40"/>
        <end position="85"/>
    </location>
</feature>
<feature type="domain" description="Flagellar hook-length control protein-like C-terminal" evidence="2">
    <location>
        <begin position="329"/>
        <end position="405"/>
    </location>
</feature>
<dbReference type="Proteomes" id="UP000259273">
    <property type="component" value="Unassembled WGS sequence"/>
</dbReference>
<dbReference type="EMBL" id="DMND01000132">
    <property type="protein sequence ID" value="HAN27972.1"/>
    <property type="molecule type" value="Genomic_DNA"/>
</dbReference>
<protein>
    <recommendedName>
        <fullName evidence="2">Flagellar hook-length control protein-like C-terminal domain-containing protein</fullName>
    </recommendedName>
</protein>
<evidence type="ECO:0000313" key="3">
    <source>
        <dbReference type="EMBL" id="HAN27972.1"/>
    </source>
</evidence>
<organism evidence="3 4">
    <name type="scientific">Haliea salexigens</name>
    <dbReference type="NCBI Taxonomy" id="287487"/>
    <lineage>
        <taxon>Bacteria</taxon>
        <taxon>Pseudomonadati</taxon>
        <taxon>Pseudomonadota</taxon>
        <taxon>Gammaproteobacteria</taxon>
        <taxon>Cellvibrionales</taxon>
        <taxon>Halieaceae</taxon>
        <taxon>Haliea</taxon>
    </lineage>
</organism>
<dbReference type="InterPro" id="IPR021136">
    <property type="entry name" value="Flagellar_hook_control-like_C"/>
</dbReference>
<dbReference type="AlphaFoldDB" id="A0A3C1KML9"/>
<evidence type="ECO:0000259" key="2">
    <source>
        <dbReference type="Pfam" id="PF02120"/>
    </source>
</evidence>
<dbReference type="CDD" id="cd17470">
    <property type="entry name" value="T3SS_Flik_C"/>
    <property type="match status" value="1"/>
</dbReference>
<dbReference type="Gene3D" id="3.30.750.140">
    <property type="match status" value="1"/>
</dbReference>
<comment type="caution">
    <text evidence="3">The sequence shown here is derived from an EMBL/GenBank/DDBJ whole genome shotgun (WGS) entry which is preliminary data.</text>
</comment>
<dbReference type="InterPro" id="IPR052563">
    <property type="entry name" value="FliK"/>
</dbReference>
<name>A0A3C1KML9_9GAMM</name>
<evidence type="ECO:0000256" key="1">
    <source>
        <dbReference type="SAM" id="MobiDB-lite"/>
    </source>
</evidence>